<dbReference type="InterPro" id="IPR029068">
    <property type="entry name" value="Glyas_Bleomycin-R_OHBP_Dase"/>
</dbReference>
<feature type="domain" description="VOC" evidence="1">
    <location>
        <begin position="4"/>
        <end position="125"/>
    </location>
</feature>
<name>A0AAU0MGC4_9MICO</name>
<dbReference type="Proteomes" id="UP001329313">
    <property type="component" value="Chromosome"/>
</dbReference>
<keyword evidence="3" id="KW-1185">Reference proteome</keyword>
<dbReference type="AlphaFoldDB" id="A0AAU0MGC4"/>
<dbReference type="InterPro" id="IPR037523">
    <property type="entry name" value="VOC_core"/>
</dbReference>
<dbReference type="Gene3D" id="3.10.180.10">
    <property type="entry name" value="2,3-Dihydroxybiphenyl 1,2-Dioxygenase, domain 1"/>
    <property type="match status" value="1"/>
</dbReference>
<reference evidence="2 3" key="1">
    <citation type="submission" date="2023-10" db="EMBL/GenBank/DDBJ databases">
        <title>Y20.</title>
        <authorList>
            <person name="Zhang G."/>
            <person name="Ding Y."/>
        </authorList>
    </citation>
    <scope>NUCLEOTIDE SEQUENCE [LARGE SCALE GENOMIC DNA]</scope>
    <source>
        <strain evidence="2 3">Y20</strain>
    </source>
</reference>
<evidence type="ECO:0000313" key="2">
    <source>
        <dbReference type="EMBL" id="WOQ69531.1"/>
    </source>
</evidence>
<accession>A0AAU0MGC4</accession>
<dbReference type="Pfam" id="PF00903">
    <property type="entry name" value="Glyoxalase"/>
    <property type="match status" value="1"/>
</dbReference>
<evidence type="ECO:0000313" key="3">
    <source>
        <dbReference type="Proteomes" id="UP001329313"/>
    </source>
</evidence>
<dbReference type="EMBL" id="CP137080">
    <property type="protein sequence ID" value="WOQ69531.1"/>
    <property type="molecule type" value="Genomic_DNA"/>
</dbReference>
<dbReference type="KEGG" id="mliy:RYJ27_12670"/>
<dbReference type="SUPFAM" id="SSF54593">
    <property type="entry name" value="Glyoxalase/Bleomycin resistance protein/Dihydroxybiphenyl dioxygenase"/>
    <property type="match status" value="1"/>
</dbReference>
<dbReference type="PROSITE" id="PS51819">
    <property type="entry name" value="VOC"/>
    <property type="match status" value="1"/>
</dbReference>
<proteinExistence type="predicted"/>
<sequence>MFTTTQPFSSFSVDDVPAALAFYRDVLGFDVEEMPEMGLDVRLGGDAHIFIYPKDNHEPASFTVLNIPVSNIDEAVDELNGKGVATKIYDDADLPTDRKGINRDLGPAIAWFLDPARNVIAVIEMD</sequence>
<evidence type="ECO:0000259" key="1">
    <source>
        <dbReference type="PROSITE" id="PS51819"/>
    </source>
</evidence>
<protein>
    <submittedName>
        <fullName evidence="2">VOC family protein</fullName>
    </submittedName>
</protein>
<organism evidence="2 3">
    <name type="scientific">Microbacterium limosum</name>
    <dbReference type="NCBI Taxonomy" id="3079935"/>
    <lineage>
        <taxon>Bacteria</taxon>
        <taxon>Bacillati</taxon>
        <taxon>Actinomycetota</taxon>
        <taxon>Actinomycetes</taxon>
        <taxon>Micrococcales</taxon>
        <taxon>Microbacteriaceae</taxon>
        <taxon>Microbacterium</taxon>
    </lineage>
</organism>
<dbReference type="RefSeq" id="WP_330170654.1">
    <property type="nucleotide sequence ID" value="NZ_CP137080.1"/>
</dbReference>
<gene>
    <name evidence="2" type="ORF">RYJ27_12670</name>
</gene>
<dbReference type="InterPro" id="IPR004360">
    <property type="entry name" value="Glyas_Fos-R_dOase_dom"/>
</dbReference>